<dbReference type="InterPro" id="IPR019301">
    <property type="entry name" value="Flagellar_prot_FlgJ_N"/>
</dbReference>
<dbReference type="EMBL" id="PXYL01000005">
    <property type="protein sequence ID" value="PSJ60712.1"/>
    <property type="molecule type" value="Genomic_DNA"/>
</dbReference>
<feature type="domain" description="Flagellar protein FlgJ N-terminal" evidence="1">
    <location>
        <begin position="87"/>
        <end position="124"/>
    </location>
</feature>
<evidence type="ECO:0000313" key="3">
    <source>
        <dbReference type="Proteomes" id="UP000240653"/>
    </source>
</evidence>
<evidence type="ECO:0000313" key="2">
    <source>
        <dbReference type="EMBL" id="PSJ60712.1"/>
    </source>
</evidence>
<protein>
    <submittedName>
        <fullName evidence="2">Flagellar biosynthesis protein FlgJ</fullName>
    </submittedName>
</protein>
<dbReference type="RefSeq" id="WP_106724179.1">
    <property type="nucleotide sequence ID" value="NZ_PXYL01000005.1"/>
</dbReference>
<keyword evidence="3" id="KW-1185">Reference proteome</keyword>
<evidence type="ECO:0000259" key="1">
    <source>
        <dbReference type="Pfam" id="PF10135"/>
    </source>
</evidence>
<dbReference type="OrthoDB" id="7889190at2"/>
<dbReference type="Proteomes" id="UP000240653">
    <property type="component" value="Unassembled WGS sequence"/>
</dbReference>
<accession>A0A2P7SDX4</accession>
<dbReference type="Pfam" id="PF10135">
    <property type="entry name" value="Rod-binding"/>
    <property type="match status" value="1"/>
</dbReference>
<keyword evidence="2" id="KW-0966">Cell projection</keyword>
<comment type="caution">
    <text evidence="2">The sequence shown here is derived from an EMBL/GenBank/DDBJ whole genome shotgun (WGS) entry which is preliminary data.</text>
</comment>
<gene>
    <name evidence="2" type="ORF">C7I85_11750</name>
</gene>
<name>A0A2P7SDX4_9HYPH</name>
<keyword evidence="2" id="KW-0282">Flagellum</keyword>
<keyword evidence="2" id="KW-0969">Cilium</keyword>
<dbReference type="AlphaFoldDB" id="A0A2P7SDX4"/>
<proteinExistence type="predicted"/>
<organism evidence="2 3">
    <name type="scientific">Pseudaminobacter soli</name>
    <name type="common">ex Li et al. 2025</name>
    <dbReference type="NCBI Taxonomy" id="1295366"/>
    <lineage>
        <taxon>Bacteria</taxon>
        <taxon>Pseudomonadati</taxon>
        <taxon>Pseudomonadota</taxon>
        <taxon>Alphaproteobacteria</taxon>
        <taxon>Hyphomicrobiales</taxon>
        <taxon>Phyllobacteriaceae</taxon>
        <taxon>Pseudaminobacter</taxon>
    </lineage>
</organism>
<sequence>MAISPPSDIVLDVARAVEPSGMETARAELAKRGSAAAAGMSATFSVGDVGRYGKSASASADVKAPDTFKKFEAMVLQTFIQNMMPKDAENVYGKGMAGDMWKSMMAGKIADVMAERGGIGIADRVLGDHYMDGKEKVAVGPVSGGPGKAEADENNRLSTALVQQLEMKLTRELTGDQAALAAKTKI</sequence>
<reference evidence="2 3" key="1">
    <citation type="submission" date="2018-03" db="EMBL/GenBank/DDBJ databases">
        <title>The draft genome of Mesorhizobium soli JCM 19897.</title>
        <authorList>
            <person name="Li L."/>
            <person name="Liu L."/>
            <person name="Liang L."/>
            <person name="Wang T."/>
            <person name="Zhang X."/>
        </authorList>
    </citation>
    <scope>NUCLEOTIDE SEQUENCE [LARGE SCALE GENOMIC DNA]</scope>
    <source>
        <strain evidence="2 3">JCM 19897</strain>
    </source>
</reference>